<keyword evidence="2" id="KW-0489">Methyltransferase</keyword>
<protein>
    <submittedName>
        <fullName evidence="2">S-adenosyl-L-methionine-dependent methyltransferase</fullName>
    </submittedName>
</protein>
<dbReference type="SUPFAM" id="SSF53335">
    <property type="entry name" value="S-adenosyl-L-methionine-dependent methyltransferases"/>
    <property type="match status" value="1"/>
</dbReference>
<dbReference type="Gene3D" id="3.40.50.150">
    <property type="entry name" value="Vaccinia Virus protein VP39"/>
    <property type="match status" value="1"/>
</dbReference>
<dbReference type="Pfam" id="PF13489">
    <property type="entry name" value="Methyltransf_23"/>
    <property type="match status" value="1"/>
</dbReference>
<dbReference type="PANTHER" id="PTHR43591:SF102">
    <property type="entry name" value="S-ADENOSYL-L-METHIONINE-DEPENDENT METHYLTRANSFERASE"/>
    <property type="match status" value="1"/>
</dbReference>
<feature type="region of interest" description="Disordered" evidence="1">
    <location>
        <begin position="325"/>
        <end position="352"/>
    </location>
</feature>
<proteinExistence type="predicted"/>
<evidence type="ECO:0000313" key="2">
    <source>
        <dbReference type="EMBL" id="KAF2204216.1"/>
    </source>
</evidence>
<name>A0A9P4MV12_9PLEO</name>
<feature type="region of interest" description="Disordered" evidence="1">
    <location>
        <begin position="382"/>
        <end position="493"/>
    </location>
</feature>
<dbReference type="CDD" id="cd02440">
    <property type="entry name" value="AdoMet_MTases"/>
    <property type="match status" value="1"/>
</dbReference>
<keyword evidence="3" id="KW-1185">Reference proteome</keyword>
<feature type="compositionally biased region" description="Basic and acidic residues" evidence="1">
    <location>
        <begin position="338"/>
        <end position="351"/>
    </location>
</feature>
<reference evidence="2" key="1">
    <citation type="journal article" date="2020" name="Stud. Mycol.">
        <title>101 Dothideomycetes genomes: a test case for predicting lifestyles and emergence of pathogens.</title>
        <authorList>
            <person name="Haridas S."/>
            <person name="Albert R."/>
            <person name="Binder M."/>
            <person name="Bloem J."/>
            <person name="Labutti K."/>
            <person name="Salamov A."/>
            <person name="Andreopoulos B."/>
            <person name="Baker S."/>
            <person name="Barry K."/>
            <person name="Bills G."/>
            <person name="Bluhm B."/>
            <person name="Cannon C."/>
            <person name="Castanera R."/>
            <person name="Culley D."/>
            <person name="Daum C."/>
            <person name="Ezra D."/>
            <person name="Gonzalez J."/>
            <person name="Henrissat B."/>
            <person name="Kuo A."/>
            <person name="Liang C."/>
            <person name="Lipzen A."/>
            <person name="Lutzoni F."/>
            <person name="Magnuson J."/>
            <person name="Mondo S."/>
            <person name="Nolan M."/>
            <person name="Ohm R."/>
            <person name="Pangilinan J."/>
            <person name="Park H.-J."/>
            <person name="Ramirez L."/>
            <person name="Alfaro M."/>
            <person name="Sun H."/>
            <person name="Tritt A."/>
            <person name="Yoshinaga Y."/>
            <person name="Zwiers L.-H."/>
            <person name="Turgeon B."/>
            <person name="Goodwin S."/>
            <person name="Spatafora J."/>
            <person name="Crous P."/>
            <person name="Grigoriev I."/>
        </authorList>
    </citation>
    <scope>NUCLEOTIDE SEQUENCE</scope>
    <source>
        <strain evidence="2">ATCC 74209</strain>
    </source>
</reference>
<feature type="compositionally biased region" description="Low complexity" evidence="1">
    <location>
        <begin position="445"/>
        <end position="460"/>
    </location>
</feature>
<gene>
    <name evidence="2" type="ORF">GQ43DRAFT_191879</name>
</gene>
<organism evidence="2 3">
    <name type="scientific">Delitschia confertaspora ATCC 74209</name>
    <dbReference type="NCBI Taxonomy" id="1513339"/>
    <lineage>
        <taxon>Eukaryota</taxon>
        <taxon>Fungi</taxon>
        <taxon>Dikarya</taxon>
        <taxon>Ascomycota</taxon>
        <taxon>Pezizomycotina</taxon>
        <taxon>Dothideomycetes</taxon>
        <taxon>Pleosporomycetidae</taxon>
        <taxon>Pleosporales</taxon>
        <taxon>Delitschiaceae</taxon>
        <taxon>Delitschia</taxon>
    </lineage>
</organism>
<accession>A0A9P4MV12</accession>
<keyword evidence="2" id="KW-0808">Transferase</keyword>
<dbReference type="AlphaFoldDB" id="A0A9P4MV12"/>
<dbReference type="GO" id="GO:0008168">
    <property type="term" value="F:methyltransferase activity"/>
    <property type="evidence" value="ECO:0007669"/>
    <property type="project" value="UniProtKB-KW"/>
</dbReference>
<dbReference type="EMBL" id="ML993881">
    <property type="protein sequence ID" value="KAF2204216.1"/>
    <property type="molecule type" value="Genomic_DNA"/>
</dbReference>
<sequence>MAKVTEALCILTMSVTSSVYDYRFENGRRYHAYAEGKYPVPNDEVEKDRLDLQHHAFRLTLDGALYRAPISKNIQDVLDVGTGTGIWAIEFAEEHPSATVLGTDLSPIQPTEVPPNCSFLIDDCDNDWVFRQKFDYVHSRAMVAAIKDWPRFFEQAYNNLKPGGYLECQEITFPAMATDPTLTPENSPLLRWSQLFGEAAHQIGLDHEGPRKFAPMLRAQGFVDIHAKQYNWPIGRWAKGKKNKALGTYVMEDLHDWLPSSALALFTRVLKWSREEVEVFLATVRNELKDKSRHFYAHVIVWVARKPENSLGVGSADDFVLKDDERLESDEEGPAPSNERESNPNKDHKEVTSPGALANEAAGLTLASPIPSIDTDERIAEPSVTASGEVVDSVSQGTAKKEEHVDSSSAPGPPEIPRTDGNQSGLDTTMNPGAAARVAAVNQEQDALASTQQSSSAAEGPGSGSTEVPLTSDFEITRPTGEHAVVGAEPDAK</sequence>
<dbReference type="GO" id="GO:0032259">
    <property type="term" value="P:methylation"/>
    <property type="evidence" value="ECO:0007669"/>
    <property type="project" value="UniProtKB-KW"/>
</dbReference>
<dbReference type="InterPro" id="IPR029063">
    <property type="entry name" value="SAM-dependent_MTases_sf"/>
</dbReference>
<dbReference type="OrthoDB" id="2013972at2759"/>
<feature type="compositionally biased region" description="Polar residues" evidence="1">
    <location>
        <begin position="420"/>
        <end position="431"/>
    </location>
</feature>
<dbReference type="Proteomes" id="UP000799536">
    <property type="component" value="Unassembled WGS sequence"/>
</dbReference>
<evidence type="ECO:0000256" key="1">
    <source>
        <dbReference type="SAM" id="MobiDB-lite"/>
    </source>
</evidence>
<comment type="caution">
    <text evidence="2">The sequence shown here is derived from an EMBL/GenBank/DDBJ whole genome shotgun (WGS) entry which is preliminary data.</text>
</comment>
<evidence type="ECO:0000313" key="3">
    <source>
        <dbReference type="Proteomes" id="UP000799536"/>
    </source>
</evidence>
<dbReference type="PANTHER" id="PTHR43591">
    <property type="entry name" value="METHYLTRANSFERASE"/>
    <property type="match status" value="1"/>
</dbReference>